<feature type="region of interest" description="Disordered" evidence="1">
    <location>
        <begin position="82"/>
        <end position="110"/>
    </location>
</feature>
<sequence>MVDQKTTRTGNEKKVETVKVYRAKINEGLEMVCNAVLALLDKFLMRSRTFHVAVTQLDSLNEDFCKDCMLVLRLLRDNIPLRRGNRQDEETGGYGAGASVLTPTLPHHNH</sequence>
<gene>
    <name evidence="2" type="ORF">MRATA1EN1_LOCUS24245</name>
</gene>
<dbReference type="PANTHER" id="PTHR18860">
    <property type="entry name" value="14-3-3 PROTEIN"/>
    <property type="match status" value="1"/>
</dbReference>
<evidence type="ECO:0000313" key="2">
    <source>
        <dbReference type="EMBL" id="CAI9175283.1"/>
    </source>
</evidence>
<organism evidence="2 3">
    <name type="scientific">Rangifer tarandus platyrhynchus</name>
    <name type="common">Svalbard reindeer</name>
    <dbReference type="NCBI Taxonomy" id="3082113"/>
    <lineage>
        <taxon>Eukaryota</taxon>
        <taxon>Metazoa</taxon>
        <taxon>Chordata</taxon>
        <taxon>Craniata</taxon>
        <taxon>Vertebrata</taxon>
        <taxon>Euteleostomi</taxon>
        <taxon>Mammalia</taxon>
        <taxon>Eutheria</taxon>
        <taxon>Laurasiatheria</taxon>
        <taxon>Artiodactyla</taxon>
        <taxon>Ruminantia</taxon>
        <taxon>Pecora</taxon>
        <taxon>Cervidae</taxon>
        <taxon>Odocoileinae</taxon>
        <taxon>Rangifer</taxon>
    </lineage>
</organism>
<dbReference type="Proteomes" id="UP001176941">
    <property type="component" value="Chromosome 5"/>
</dbReference>
<name>A0ABN8ZMX7_RANTA</name>
<keyword evidence="3" id="KW-1185">Reference proteome</keyword>
<protein>
    <submittedName>
        <fullName evidence="2">Uncharacterized protein</fullName>
    </submittedName>
</protein>
<proteinExistence type="predicted"/>
<reference evidence="2" key="1">
    <citation type="submission" date="2023-04" db="EMBL/GenBank/DDBJ databases">
        <authorList>
            <consortium name="ELIXIR-Norway"/>
        </authorList>
    </citation>
    <scope>NUCLEOTIDE SEQUENCE [LARGE SCALE GENOMIC DNA]</scope>
</reference>
<dbReference type="Gene3D" id="1.20.190.20">
    <property type="entry name" value="14-3-3 domain"/>
    <property type="match status" value="2"/>
</dbReference>
<dbReference type="EMBL" id="OX459941">
    <property type="protein sequence ID" value="CAI9175283.1"/>
    <property type="molecule type" value="Genomic_DNA"/>
</dbReference>
<dbReference type="SUPFAM" id="SSF48445">
    <property type="entry name" value="14-3-3 protein"/>
    <property type="match status" value="1"/>
</dbReference>
<accession>A0ABN8ZMX7</accession>
<dbReference type="InterPro" id="IPR036815">
    <property type="entry name" value="14-3-3_dom_sf"/>
</dbReference>
<evidence type="ECO:0000313" key="3">
    <source>
        <dbReference type="Proteomes" id="UP001176941"/>
    </source>
</evidence>
<evidence type="ECO:0000256" key="1">
    <source>
        <dbReference type="SAM" id="MobiDB-lite"/>
    </source>
</evidence>
<dbReference type="InterPro" id="IPR000308">
    <property type="entry name" value="14-3-3"/>
</dbReference>